<evidence type="ECO:0000313" key="4">
    <source>
        <dbReference type="Proteomes" id="UP000590511"/>
    </source>
</evidence>
<organism evidence="3 4">
    <name type="scientific">Actinoplanes lobatus</name>
    <dbReference type="NCBI Taxonomy" id="113568"/>
    <lineage>
        <taxon>Bacteria</taxon>
        <taxon>Bacillati</taxon>
        <taxon>Actinomycetota</taxon>
        <taxon>Actinomycetes</taxon>
        <taxon>Micromonosporales</taxon>
        <taxon>Micromonosporaceae</taxon>
        <taxon>Actinoplanes</taxon>
    </lineage>
</organism>
<name>A0A7W7HPD6_9ACTN</name>
<dbReference type="Proteomes" id="UP000590511">
    <property type="component" value="Unassembled WGS sequence"/>
</dbReference>
<dbReference type="RefSeq" id="WP_188125835.1">
    <property type="nucleotide sequence ID" value="NZ_BOMP01000144.1"/>
</dbReference>
<feature type="transmembrane region" description="Helical" evidence="1">
    <location>
        <begin position="39"/>
        <end position="58"/>
    </location>
</feature>
<accession>A0A7W7HPD6</accession>
<gene>
    <name evidence="2" type="ORF">Alo02nite_77820</name>
    <name evidence="3" type="ORF">BJ964_008400</name>
</gene>
<proteinExistence type="predicted"/>
<keyword evidence="5" id="KW-1185">Reference proteome</keyword>
<sequence>MGTNRLTELLEEAAAEVPAPAFAATAWATARRVRRRRQLIAGVAAFATVVAVSVPLSTGGGPAPVTPPVAPSAVAVAPGVDAMPADLTRRTLTPFPEVLTIPVDARKLSEHPVDRAAVVVQKIDLEAALDPPLYVLDLAGEWTRIDVVALEPTRDADGNQAYALRSTALSPDGRRIAVPQPQALVVIDLTTAKAHRIPVPGYNEQVMWWGDETVLVGAGGPGLARVDWRAGTVTPEPAGISAWNSAGARQVSSGALAELVVIDDRRMTRGWVLGDPKPAWESPIDESGLPSGYRISLWYGPALSDGAGRVAAAAWGSRPGYEGSEMLTVVNARTGVVERILDLGTGRGKACCTVLEWVDDHVLLARTDREGLVTWDTRTGAVAQVTVGPIQAVLSVRLP</sequence>
<dbReference type="SUPFAM" id="SSF50969">
    <property type="entry name" value="YVTN repeat-like/Quinoprotein amine dehydrogenase"/>
    <property type="match status" value="1"/>
</dbReference>
<keyword evidence="1" id="KW-1133">Transmembrane helix</keyword>
<evidence type="ECO:0000313" key="3">
    <source>
        <dbReference type="EMBL" id="MBB4754239.1"/>
    </source>
</evidence>
<dbReference type="AlphaFoldDB" id="A0A7W7HPD6"/>
<reference evidence="2 5" key="2">
    <citation type="submission" date="2021-01" db="EMBL/GenBank/DDBJ databases">
        <title>Whole genome shotgun sequence of Actinoplanes lobatus NBRC 12513.</title>
        <authorList>
            <person name="Komaki H."/>
            <person name="Tamura T."/>
        </authorList>
    </citation>
    <scope>NUCLEOTIDE SEQUENCE [LARGE SCALE GENOMIC DNA]</scope>
    <source>
        <strain evidence="2 5">NBRC 12513</strain>
    </source>
</reference>
<evidence type="ECO:0000313" key="5">
    <source>
        <dbReference type="Proteomes" id="UP000631312"/>
    </source>
</evidence>
<dbReference type="InterPro" id="IPR011044">
    <property type="entry name" value="Quino_amine_DH_bsu"/>
</dbReference>
<comment type="caution">
    <text evidence="3">The sequence shown here is derived from an EMBL/GenBank/DDBJ whole genome shotgun (WGS) entry which is preliminary data.</text>
</comment>
<dbReference type="Proteomes" id="UP000631312">
    <property type="component" value="Unassembled WGS sequence"/>
</dbReference>
<keyword evidence="1" id="KW-0472">Membrane</keyword>
<dbReference type="EMBL" id="BOMP01000144">
    <property type="protein sequence ID" value="GIE44884.1"/>
    <property type="molecule type" value="Genomic_DNA"/>
</dbReference>
<protein>
    <submittedName>
        <fullName evidence="3">Uncharacterized protein</fullName>
    </submittedName>
</protein>
<evidence type="ECO:0000313" key="2">
    <source>
        <dbReference type="EMBL" id="GIE44884.1"/>
    </source>
</evidence>
<keyword evidence="1" id="KW-0812">Transmembrane</keyword>
<dbReference type="InterPro" id="IPR015943">
    <property type="entry name" value="WD40/YVTN_repeat-like_dom_sf"/>
</dbReference>
<reference evidence="3 4" key="1">
    <citation type="submission" date="2020-08" db="EMBL/GenBank/DDBJ databases">
        <title>Sequencing the genomes of 1000 actinobacteria strains.</title>
        <authorList>
            <person name="Klenk H.-P."/>
        </authorList>
    </citation>
    <scope>NUCLEOTIDE SEQUENCE [LARGE SCALE GENOMIC DNA]</scope>
    <source>
        <strain evidence="3 4">DSM 43150</strain>
    </source>
</reference>
<dbReference type="Gene3D" id="2.130.10.10">
    <property type="entry name" value="YVTN repeat-like/Quinoprotein amine dehydrogenase"/>
    <property type="match status" value="1"/>
</dbReference>
<dbReference type="EMBL" id="JACHNC010000001">
    <property type="protein sequence ID" value="MBB4754239.1"/>
    <property type="molecule type" value="Genomic_DNA"/>
</dbReference>
<evidence type="ECO:0000256" key="1">
    <source>
        <dbReference type="SAM" id="Phobius"/>
    </source>
</evidence>